<feature type="domain" description="Dihydroorotate dehydrogenase catalytic" evidence="8">
    <location>
        <begin position="229"/>
        <end position="292"/>
    </location>
</feature>
<comment type="function">
    <text evidence="2">Catalyzes the conversion of dihydroorotate to orotate with quinone as electron acceptor.</text>
</comment>
<dbReference type="InterPro" id="IPR013785">
    <property type="entry name" value="Aldolase_TIM"/>
</dbReference>
<evidence type="ECO:0000256" key="2">
    <source>
        <dbReference type="ARBA" id="ARBA00003125"/>
    </source>
</evidence>
<evidence type="ECO:0000256" key="1">
    <source>
        <dbReference type="ARBA" id="ARBA00001917"/>
    </source>
</evidence>
<comment type="pathway">
    <text evidence="3">Pyrimidine metabolism; UMP biosynthesis via de novo pathway.</text>
</comment>
<dbReference type="GO" id="GO:0044205">
    <property type="term" value="P:'de novo' UMP biosynthetic process"/>
    <property type="evidence" value="ECO:0007669"/>
    <property type="project" value="UniProtKB-UniPathway"/>
</dbReference>
<sequence>MYKLLYAAASRLGTPYARRLSTNAIKLAAAVAPTGLPQHLQRKVMGLTFPGPIGLAAGFDKHGELYPALFPLGFGFAEIGSVIPLPEPQRSHGLNAVTAILEQHPRPHPAPLGVSVSMNRMTPAERMADDYLACIERLWKYADYFAINLGISAGPDLHLPENHAILRSVLESVKNARSRIGRSSGLYRPMLVKVDRNRGDTDSLLACVQEFSFDGLILSGDANKGEEHLTLAKLEQVASAMNGQMPIISVGGIRTPQDAADRLSAGAALVQVYSGIVESGPMLPRRINEYLSNSAAAS</sequence>
<protein>
    <submittedName>
        <fullName evidence="9">Dihydroorotate dehydrogenase (Quinone)</fullName>
        <ecNumber evidence="9">1.3.5.2</ecNumber>
    </submittedName>
</protein>
<dbReference type="GO" id="GO:0005743">
    <property type="term" value="C:mitochondrial inner membrane"/>
    <property type="evidence" value="ECO:0007669"/>
    <property type="project" value="TreeGrafter"/>
</dbReference>
<evidence type="ECO:0000256" key="5">
    <source>
        <dbReference type="ARBA" id="ARBA00022643"/>
    </source>
</evidence>
<dbReference type="UniPathway" id="UPA00070"/>
<dbReference type="PIRSF" id="PIRSF000164">
    <property type="entry name" value="DHO_oxidase"/>
    <property type="match status" value="1"/>
</dbReference>
<gene>
    <name evidence="9" type="primary">pyrD_17</name>
    <name evidence="9" type="ORF">GALL_349100</name>
</gene>
<dbReference type="InterPro" id="IPR012135">
    <property type="entry name" value="Dihydroorotate_DH_1_2"/>
</dbReference>
<name>A0A1J5R531_9ZZZZ</name>
<feature type="domain" description="Dihydroorotate dehydrogenase catalytic" evidence="8">
    <location>
        <begin position="40"/>
        <end position="86"/>
    </location>
</feature>
<evidence type="ECO:0000256" key="3">
    <source>
        <dbReference type="ARBA" id="ARBA00004725"/>
    </source>
</evidence>
<dbReference type="PROSITE" id="PS00912">
    <property type="entry name" value="DHODEHASE_2"/>
    <property type="match status" value="1"/>
</dbReference>
<keyword evidence="5" id="KW-0288">FMN</keyword>
<evidence type="ECO:0000256" key="7">
    <source>
        <dbReference type="ARBA" id="ARBA00023002"/>
    </source>
</evidence>
<dbReference type="GO" id="GO:0106430">
    <property type="term" value="F:dihydroorotate dehydrogenase (quinone) activity"/>
    <property type="evidence" value="ECO:0007669"/>
    <property type="project" value="UniProtKB-EC"/>
</dbReference>
<dbReference type="GO" id="GO:0006207">
    <property type="term" value="P:'de novo' pyrimidine nucleobase biosynthetic process"/>
    <property type="evidence" value="ECO:0007669"/>
    <property type="project" value="InterPro"/>
</dbReference>
<evidence type="ECO:0000259" key="8">
    <source>
        <dbReference type="Pfam" id="PF01180"/>
    </source>
</evidence>
<reference evidence="9" key="1">
    <citation type="submission" date="2016-10" db="EMBL/GenBank/DDBJ databases">
        <title>Sequence of Gallionella enrichment culture.</title>
        <authorList>
            <person name="Poehlein A."/>
            <person name="Muehling M."/>
            <person name="Daniel R."/>
        </authorList>
    </citation>
    <scope>NUCLEOTIDE SEQUENCE</scope>
</reference>
<dbReference type="PANTHER" id="PTHR48109:SF4">
    <property type="entry name" value="DIHYDROOROTATE DEHYDROGENASE (QUINONE), MITOCHONDRIAL"/>
    <property type="match status" value="1"/>
</dbReference>
<dbReference type="AlphaFoldDB" id="A0A1J5R531"/>
<keyword evidence="4" id="KW-0285">Flavoprotein</keyword>
<organism evidence="9">
    <name type="scientific">mine drainage metagenome</name>
    <dbReference type="NCBI Taxonomy" id="410659"/>
    <lineage>
        <taxon>unclassified sequences</taxon>
        <taxon>metagenomes</taxon>
        <taxon>ecological metagenomes</taxon>
    </lineage>
</organism>
<proteinExistence type="predicted"/>
<keyword evidence="7 9" id="KW-0560">Oxidoreductase</keyword>
<dbReference type="InterPro" id="IPR001295">
    <property type="entry name" value="Dihydroorotate_DH_CS"/>
</dbReference>
<evidence type="ECO:0000313" key="9">
    <source>
        <dbReference type="EMBL" id="OIQ83277.1"/>
    </source>
</evidence>
<dbReference type="EC" id="1.3.5.2" evidence="9"/>
<dbReference type="InterPro" id="IPR050074">
    <property type="entry name" value="DHO_dehydrogenase"/>
</dbReference>
<dbReference type="Pfam" id="PF01180">
    <property type="entry name" value="DHO_dh"/>
    <property type="match status" value="2"/>
</dbReference>
<evidence type="ECO:0000256" key="6">
    <source>
        <dbReference type="ARBA" id="ARBA00022975"/>
    </source>
</evidence>
<dbReference type="SUPFAM" id="SSF51395">
    <property type="entry name" value="FMN-linked oxidoreductases"/>
    <property type="match status" value="1"/>
</dbReference>
<keyword evidence="6" id="KW-0665">Pyrimidine biosynthesis</keyword>
<dbReference type="EMBL" id="MLJW01000717">
    <property type="protein sequence ID" value="OIQ83277.1"/>
    <property type="molecule type" value="Genomic_DNA"/>
</dbReference>
<comment type="cofactor">
    <cofactor evidence="1">
        <name>FMN</name>
        <dbReference type="ChEBI" id="CHEBI:58210"/>
    </cofactor>
</comment>
<comment type="caution">
    <text evidence="9">The sequence shown here is derived from an EMBL/GenBank/DDBJ whole genome shotgun (WGS) entry which is preliminary data.</text>
</comment>
<evidence type="ECO:0000256" key="4">
    <source>
        <dbReference type="ARBA" id="ARBA00022630"/>
    </source>
</evidence>
<accession>A0A1J5R531</accession>
<dbReference type="Gene3D" id="3.20.20.70">
    <property type="entry name" value="Aldolase class I"/>
    <property type="match status" value="1"/>
</dbReference>
<dbReference type="PANTHER" id="PTHR48109">
    <property type="entry name" value="DIHYDROOROTATE DEHYDROGENASE (QUINONE), MITOCHONDRIAL-RELATED"/>
    <property type="match status" value="1"/>
</dbReference>
<dbReference type="InterPro" id="IPR005720">
    <property type="entry name" value="Dihydroorotate_DH_cat"/>
</dbReference>